<dbReference type="RefSeq" id="WP_046172465.1">
    <property type="nucleotide sequence ID" value="NZ_FOMB01000001.1"/>
</dbReference>
<dbReference type="EMBL" id="FOMB01000001">
    <property type="protein sequence ID" value="SFB92956.1"/>
    <property type="molecule type" value="Genomic_DNA"/>
</dbReference>
<evidence type="ECO:0000313" key="5">
    <source>
        <dbReference type="Proteomes" id="UP000033519"/>
    </source>
</evidence>
<reference evidence="3 5" key="1">
    <citation type="submission" date="2015-03" db="EMBL/GenBank/DDBJ databases">
        <authorList>
            <person name="Lepp D."/>
            <person name="Hassan Y.I."/>
            <person name="Li X.-Z."/>
            <person name="Zhou T."/>
        </authorList>
    </citation>
    <scope>NUCLEOTIDE SEQUENCE [LARGE SCALE GENOMIC DNA]</scope>
    <source>
        <strain evidence="3 5">Cr7-05</strain>
    </source>
</reference>
<dbReference type="SUPFAM" id="SSF54909">
    <property type="entry name" value="Dimeric alpha+beta barrel"/>
    <property type="match status" value="1"/>
</dbReference>
<evidence type="ECO:0000259" key="2">
    <source>
        <dbReference type="Pfam" id="PF03795"/>
    </source>
</evidence>
<dbReference type="Gene3D" id="3.30.70.1060">
    <property type="entry name" value="Dimeric alpha+beta barrel"/>
    <property type="match status" value="1"/>
</dbReference>
<organism evidence="4 6">
    <name type="scientific">Devosia psychrophila</name>
    <dbReference type="NCBI Taxonomy" id="728005"/>
    <lineage>
        <taxon>Bacteria</taxon>
        <taxon>Pseudomonadati</taxon>
        <taxon>Pseudomonadota</taxon>
        <taxon>Alphaproteobacteria</taxon>
        <taxon>Hyphomicrobiales</taxon>
        <taxon>Devosiaceae</taxon>
        <taxon>Devosia</taxon>
    </lineage>
</organism>
<reference evidence="4 6" key="2">
    <citation type="submission" date="2016-10" db="EMBL/GenBank/DDBJ databases">
        <authorList>
            <person name="de Groot N.N."/>
        </authorList>
    </citation>
    <scope>NUCLEOTIDE SEQUENCE [LARGE SCALE GENOMIC DNA]</scope>
    <source>
        <strain evidence="4 6">CGMCC 1.10210</strain>
    </source>
</reference>
<dbReference type="OrthoDB" id="2293521at2"/>
<evidence type="ECO:0000256" key="1">
    <source>
        <dbReference type="ARBA" id="ARBA00007689"/>
    </source>
</evidence>
<dbReference type="STRING" id="728005.SAMN04488059_10186"/>
<dbReference type="AlphaFoldDB" id="A0A0F5PV52"/>
<dbReference type="Proteomes" id="UP000033519">
    <property type="component" value="Unassembled WGS sequence"/>
</dbReference>
<dbReference type="PANTHER" id="PTHR33606:SF3">
    <property type="entry name" value="PROTEIN YCII"/>
    <property type="match status" value="1"/>
</dbReference>
<evidence type="ECO:0000313" key="3">
    <source>
        <dbReference type="EMBL" id="KKC31689.1"/>
    </source>
</evidence>
<accession>A0A0F5PV52</accession>
<gene>
    <name evidence="4" type="ORF">SAMN04488059_10186</name>
    <name evidence="3" type="ORF">WH91_18500</name>
</gene>
<protein>
    <recommendedName>
        <fullName evidence="2">YCII-related domain-containing protein</fullName>
    </recommendedName>
</protein>
<dbReference type="PANTHER" id="PTHR33606">
    <property type="entry name" value="PROTEIN YCII"/>
    <property type="match status" value="1"/>
</dbReference>
<dbReference type="Proteomes" id="UP000182258">
    <property type="component" value="Unassembled WGS sequence"/>
</dbReference>
<dbReference type="InterPro" id="IPR011008">
    <property type="entry name" value="Dimeric_a/b-barrel"/>
</dbReference>
<dbReference type="InterPro" id="IPR051807">
    <property type="entry name" value="Sec-metab_biosynth-assoc"/>
</dbReference>
<comment type="similarity">
    <text evidence="1">Belongs to the YciI family.</text>
</comment>
<sequence length="97" mass="10624">MLFAMIAKDKPGSIDQRLAVRPVHLQHLESLGQQLRLAGALLDADGKPEGSLVVIEAETIEAATELFNADPFVKQGIFASTEIKPWRLAYDHMSPKA</sequence>
<dbReference type="InterPro" id="IPR005545">
    <property type="entry name" value="YCII"/>
</dbReference>
<dbReference type="EMBL" id="LAPV01000159">
    <property type="protein sequence ID" value="KKC31689.1"/>
    <property type="molecule type" value="Genomic_DNA"/>
</dbReference>
<name>A0A0F5PV52_9HYPH</name>
<keyword evidence="5" id="KW-1185">Reference proteome</keyword>
<feature type="domain" description="YCII-related" evidence="2">
    <location>
        <begin position="1"/>
        <end position="87"/>
    </location>
</feature>
<evidence type="ECO:0000313" key="6">
    <source>
        <dbReference type="Proteomes" id="UP000182258"/>
    </source>
</evidence>
<evidence type="ECO:0000313" key="4">
    <source>
        <dbReference type="EMBL" id="SFB92956.1"/>
    </source>
</evidence>
<proteinExistence type="inferred from homology"/>
<dbReference type="PATRIC" id="fig|728005.3.peg.1936"/>
<dbReference type="Pfam" id="PF03795">
    <property type="entry name" value="YCII"/>
    <property type="match status" value="1"/>
</dbReference>